<keyword evidence="3" id="KW-1185">Reference proteome</keyword>
<organism evidence="2 3">
    <name type="scientific">Jeongeupia chitinilytica</name>
    <dbReference type="NCBI Taxonomy" id="1041641"/>
    <lineage>
        <taxon>Bacteria</taxon>
        <taxon>Pseudomonadati</taxon>
        <taxon>Pseudomonadota</taxon>
        <taxon>Betaproteobacteria</taxon>
        <taxon>Neisseriales</taxon>
        <taxon>Chitinibacteraceae</taxon>
        <taxon>Jeongeupia</taxon>
    </lineage>
</organism>
<accession>A0ABQ3H4T6</accession>
<comment type="caution">
    <text evidence="2">The sequence shown here is derived from an EMBL/GenBank/DDBJ whole genome shotgun (WGS) entry which is preliminary data.</text>
</comment>
<evidence type="ECO:0000256" key="1">
    <source>
        <dbReference type="SAM" id="Phobius"/>
    </source>
</evidence>
<evidence type="ECO:0000313" key="2">
    <source>
        <dbReference type="EMBL" id="GHD66249.1"/>
    </source>
</evidence>
<protein>
    <submittedName>
        <fullName evidence="2">Uncharacterized protein</fullName>
    </submittedName>
</protein>
<dbReference type="Proteomes" id="UP000604737">
    <property type="component" value="Unassembled WGS sequence"/>
</dbReference>
<dbReference type="EMBL" id="BMYO01000007">
    <property type="protein sequence ID" value="GHD66249.1"/>
    <property type="molecule type" value="Genomic_DNA"/>
</dbReference>
<sequence>MEPGRGLWWLLLLAGVAVGPGWYIYARFFSGQLIGSHALLQTPAPQSVSQTVGLEQGPVGIVLKGSVGGRRFGPENRADFVVEVSQNGLPLAKEVLVFVDAKTASDAVPDRTPTRLGLAPIELERGDTLSITVTAVGAQTLTVHDLTLDIRAGVRPSAPRWLIGGALLALGAAVMLILGFRR</sequence>
<feature type="transmembrane region" description="Helical" evidence="1">
    <location>
        <begin position="6"/>
        <end position="25"/>
    </location>
</feature>
<keyword evidence="1" id="KW-0472">Membrane</keyword>
<dbReference type="RefSeq" id="WP_189461538.1">
    <property type="nucleotide sequence ID" value="NZ_BMYO01000007.1"/>
</dbReference>
<feature type="transmembrane region" description="Helical" evidence="1">
    <location>
        <begin position="161"/>
        <end position="180"/>
    </location>
</feature>
<reference evidence="3" key="1">
    <citation type="journal article" date="2019" name="Int. J. Syst. Evol. Microbiol.">
        <title>The Global Catalogue of Microorganisms (GCM) 10K type strain sequencing project: providing services to taxonomists for standard genome sequencing and annotation.</title>
        <authorList>
            <consortium name="The Broad Institute Genomics Platform"/>
            <consortium name="The Broad Institute Genome Sequencing Center for Infectious Disease"/>
            <person name="Wu L."/>
            <person name="Ma J."/>
        </authorList>
    </citation>
    <scope>NUCLEOTIDE SEQUENCE [LARGE SCALE GENOMIC DNA]</scope>
    <source>
        <strain evidence="3">KCTC 23701</strain>
    </source>
</reference>
<evidence type="ECO:0000313" key="3">
    <source>
        <dbReference type="Proteomes" id="UP000604737"/>
    </source>
</evidence>
<keyword evidence="1" id="KW-1133">Transmembrane helix</keyword>
<gene>
    <name evidence="2" type="ORF">GCM10007350_28260</name>
</gene>
<keyword evidence="1" id="KW-0812">Transmembrane</keyword>
<proteinExistence type="predicted"/>
<name>A0ABQ3H4T6_9NEIS</name>